<organism evidence="1 2">
    <name type="scientific">Ensete ventricosum</name>
    <name type="common">Abyssinian banana</name>
    <name type="synonym">Musa ensete</name>
    <dbReference type="NCBI Taxonomy" id="4639"/>
    <lineage>
        <taxon>Eukaryota</taxon>
        <taxon>Viridiplantae</taxon>
        <taxon>Streptophyta</taxon>
        <taxon>Embryophyta</taxon>
        <taxon>Tracheophyta</taxon>
        <taxon>Spermatophyta</taxon>
        <taxon>Magnoliopsida</taxon>
        <taxon>Liliopsida</taxon>
        <taxon>Zingiberales</taxon>
        <taxon>Musaceae</taxon>
        <taxon>Ensete</taxon>
    </lineage>
</organism>
<accession>A0A426XG93</accession>
<sequence>SIIGSKHNIFFTISGKGPEYPTNTIVQKDISNKSAIYQNHMWNNEIYIC</sequence>
<reference evidence="1 2" key="1">
    <citation type="journal article" date="2014" name="Agronomy (Basel)">
        <title>A Draft Genome Sequence for Ensete ventricosum, the Drought-Tolerant Tree Against Hunger.</title>
        <authorList>
            <person name="Harrison J."/>
            <person name="Moore K.A."/>
            <person name="Paszkiewicz K."/>
            <person name="Jones T."/>
            <person name="Grant M."/>
            <person name="Ambacheew D."/>
            <person name="Muzemil S."/>
            <person name="Studholme D.J."/>
        </authorList>
    </citation>
    <scope>NUCLEOTIDE SEQUENCE [LARGE SCALE GENOMIC DNA]</scope>
</reference>
<dbReference type="AlphaFoldDB" id="A0A426XG93"/>
<proteinExistence type="predicted"/>
<feature type="non-terminal residue" evidence="1">
    <location>
        <position position="1"/>
    </location>
</feature>
<gene>
    <name evidence="1" type="ORF">B296_00021702</name>
</gene>
<protein>
    <submittedName>
        <fullName evidence="1">Uncharacterized protein</fullName>
    </submittedName>
</protein>
<evidence type="ECO:0000313" key="2">
    <source>
        <dbReference type="Proteomes" id="UP000287651"/>
    </source>
</evidence>
<comment type="caution">
    <text evidence="1">The sequence shown here is derived from an EMBL/GenBank/DDBJ whole genome shotgun (WGS) entry which is preliminary data.</text>
</comment>
<dbReference type="EMBL" id="AMZH03021167">
    <property type="protein sequence ID" value="RRT38482.1"/>
    <property type="molecule type" value="Genomic_DNA"/>
</dbReference>
<evidence type="ECO:0000313" key="1">
    <source>
        <dbReference type="EMBL" id="RRT38482.1"/>
    </source>
</evidence>
<dbReference type="Proteomes" id="UP000287651">
    <property type="component" value="Unassembled WGS sequence"/>
</dbReference>
<name>A0A426XG93_ENSVE</name>